<organism evidence="1 2">
    <name type="scientific">Quercus suber</name>
    <name type="common">Cork oak</name>
    <dbReference type="NCBI Taxonomy" id="58331"/>
    <lineage>
        <taxon>Eukaryota</taxon>
        <taxon>Viridiplantae</taxon>
        <taxon>Streptophyta</taxon>
        <taxon>Embryophyta</taxon>
        <taxon>Tracheophyta</taxon>
        <taxon>Spermatophyta</taxon>
        <taxon>Magnoliopsida</taxon>
        <taxon>eudicotyledons</taxon>
        <taxon>Gunneridae</taxon>
        <taxon>Pentapetalae</taxon>
        <taxon>rosids</taxon>
        <taxon>fabids</taxon>
        <taxon>Fagales</taxon>
        <taxon>Fagaceae</taxon>
        <taxon>Quercus</taxon>
    </lineage>
</organism>
<reference evidence="1 2" key="1">
    <citation type="journal article" date="2018" name="Sci. Data">
        <title>The draft genome sequence of cork oak.</title>
        <authorList>
            <person name="Ramos A.M."/>
            <person name="Usie A."/>
            <person name="Barbosa P."/>
            <person name="Barros P.M."/>
            <person name="Capote T."/>
            <person name="Chaves I."/>
            <person name="Simoes F."/>
            <person name="Abreu I."/>
            <person name="Carrasquinho I."/>
            <person name="Faro C."/>
            <person name="Guimaraes J.B."/>
            <person name="Mendonca D."/>
            <person name="Nobrega F."/>
            <person name="Rodrigues L."/>
            <person name="Saibo N.J.M."/>
            <person name="Varela M.C."/>
            <person name="Egas C."/>
            <person name="Matos J."/>
            <person name="Miguel C.M."/>
            <person name="Oliveira M.M."/>
            <person name="Ricardo C.P."/>
            <person name="Goncalves S."/>
        </authorList>
    </citation>
    <scope>NUCLEOTIDE SEQUENCE [LARGE SCALE GENOMIC DNA]</scope>
    <source>
        <strain evidence="2">cv. HL8</strain>
    </source>
</reference>
<gene>
    <name evidence="1" type="ORF">CFP56_022616</name>
</gene>
<proteinExistence type="predicted"/>
<evidence type="ECO:0000313" key="1">
    <source>
        <dbReference type="EMBL" id="KAK7856615.1"/>
    </source>
</evidence>
<dbReference type="AlphaFoldDB" id="A0AAW0LYX0"/>
<name>A0AAW0LYX0_QUESU</name>
<sequence length="18" mass="2265">MLLSRLPPLRLSLVWRWK</sequence>
<keyword evidence="2" id="KW-1185">Reference proteome</keyword>
<protein>
    <submittedName>
        <fullName evidence="1">Uncharacterized protein</fullName>
    </submittedName>
</protein>
<evidence type="ECO:0000313" key="2">
    <source>
        <dbReference type="Proteomes" id="UP000237347"/>
    </source>
</evidence>
<dbReference type="EMBL" id="PKMF04000035">
    <property type="protein sequence ID" value="KAK7856615.1"/>
    <property type="molecule type" value="Genomic_DNA"/>
</dbReference>
<comment type="caution">
    <text evidence="1">The sequence shown here is derived from an EMBL/GenBank/DDBJ whole genome shotgun (WGS) entry which is preliminary data.</text>
</comment>
<accession>A0AAW0LYX0</accession>
<dbReference type="Proteomes" id="UP000237347">
    <property type="component" value="Unassembled WGS sequence"/>
</dbReference>